<sequence length="368" mass="41315">MLFRFGVVVPPGVAQGRPQLLLVGSRPELGSWEPERAVPMKRAAGGAGPSGARGLQEPGLWLAEVELACVLPPPEAQEPRQQQQQEQPQQPPAEGAGPGVPETFWYKFLKREPGGEFSWEGNGPHHDRCSTYNENNLVDGVYCLPIGHWIEATGHTNEMKHTTDFYFNIAGHQAMHYSRILPNIWLGSCPRQLEHVTIKLKHELGVTAVMNFQTEWDITQNSSGCNRYPDPMTPETMIRLYKEEGIVYVWMPTPDMSTEGRVQMLPQAVCLLHGLLENGHTVYVHCNAGVGRSTAAVCGWLKYVMGWNLRKVQYFLMSKRPAVYIDEEALARAEEDFYQKFGKGKAGKKEKQKQENQDQGMGNKEGTR</sequence>
<keyword evidence="11" id="KW-0378">Hydrolase</keyword>
<dbReference type="InParanoid" id="F6VNA2"/>
<dbReference type="Gene3D" id="3.90.190.10">
    <property type="entry name" value="Protein tyrosine phosphatase superfamily"/>
    <property type="match status" value="1"/>
</dbReference>
<keyword evidence="13" id="KW-0832">Ubl conjugation</keyword>
<dbReference type="GO" id="GO:0014009">
    <property type="term" value="P:glial cell proliferation"/>
    <property type="evidence" value="ECO:0007669"/>
    <property type="project" value="Ensembl"/>
</dbReference>
<dbReference type="GO" id="GO:0019203">
    <property type="term" value="F:carbohydrate phosphatase activity"/>
    <property type="evidence" value="ECO:0007669"/>
    <property type="project" value="Ensembl"/>
</dbReference>
<dbReference type="GO" id="GO:0005654">
    <property type="term" value="C:nucleoplasm"/>
    <property type="evidence" value="ECO:0007669"/>
    <property type="project" value="Ensembl"/>
</dbReference>
<dbReference type="RefSeq" id="XP_007484755.1">
    <property type="nucleotide sequence ID" value="XM_007484693.3"/>
</dbReference>
<evidence type="ECO:0000256" key="17">
    <source>
        <dbReference type="ARBA" id="ARBA00023277"/>
    </source>
</evidence>
<evidence type="ECO:0000256" key="21">
    <source>
        <dbReference type="ARBA" id="ARBA00079550"/>
    </source>
</evidence>
<evidence type="ECO:0000256" key="8">
    <source>
        <dbReference type="ARBA" id="ARBA00022490"/>
    </source>
</evidence>
<comment type="catalytic activity">
    <reaction evidence="18">
        <text>O-phospho-L-seryl-[protein] + H2O = L-seryl-[protein] + phosphate</text>
        <dbReference type="Rhea" id="RHEA:20629"/>
        <dbReference type="Rhea" id="RHEA-COMP:9863"/>
        <dbReference type="Rhea" id="RHEA-COMP:11604"/>
        <dbReference type="ChEBI" id="CHEBI:15377"/>
        <dbReference type="ChEBI" id="CHEBI:29999"/>
        <dbReference type="ChEBI" id="CHEBI:43474"/>
        <dbReference type="ChEBI" id="CHEBI:83421"/>
        <dbReference type="EC" id="3.1.3.16"/>
    </reaction>
</comment>
<protein>
    <recommendedName>
        <fullName evidence="20">Laforin</fullName>
        <ecNumber evidence="6">3.1.3.16</ecNumber>
        <ecNumber evidence="5">3.1.3.48</ecNumber>
    </recommendedName>
    <alternativeName>
        <fullName evidence="22">Glucan phosphatase</fullName>
    </alternativeName>
    <alternativeName>
        <fullName evidence="21">Lafora PTPase</fullName>
    </alternativeName>
</protein>
<dbReference type="PROSITE" id="PS00383">
    <property type="entry name" value="TYR_PHOSPHATASE_1"/>
    <property type="match status" value="1"/>
</dbReference>
<feature type="region of interest" description="Disordered" evidence="23">
    <location>
        <begin position="342"/>
        <end position="368"/>
    </location>
</feature>
<dbReference type="Proteomes" id="UP000002280">
    <property type="component" value="Chromosome 2"/>
</dbReference>
<dbReference type="GO" id="GO:0043161">
    <property type="term" value="P:proteasome-mediated ubiquitin-dependent protein catabolic process"/>
    <property type="evidence" value="ECO:0007669"/>
    <property type="project" value="Ensembl"/>
</dbReference>
<proteinExistence type="inferred from homology"/>
<dbReference type="GO" id="GO:0045786">
    <property type="term" value="P:negative regulation of cell cycle"/>
    <property type="evidence" value="ECO:0007669"/>
    <property type="project" value="Ensembl"/>
</dbReference>
<dbReference type="InterPro" id="IPR000340">
    <property type="entry name" value="Dual-sp_phosphatase_cat-dom"/>
</dbReference>
<reference evidence="27" key="3">
    <citation type="submission" date="2025-09" db="UniProtKB">
        <authorList>
            <consortium name="Ensembl"/>
        </authorList>
    </citation>
    <scope>IDENTIFICATION</scope>
</reference>
<dbReference type="PANTHER" id="PTHR46864">
    <property type="entry name" value="LAFORIN"/>
    <property type="match status" value="1"/>
</dbReference>
<evidence type="ECO:0000256" key="5">
    <source>
        <dbReference type="ARBA" id="ARBA00013064"/>
    </source>
</evidence>
<reference evidence="27 28" key="1">
    <citation type="journal article" date="2007" name="Nature">
        <title>Genome of the marsupial Monodelphis domestica reveals innovation in non-coding sequences.</title>
        <authorList>
            <person name="Mikkelsen T.S."/>
            <person name="Wakefield M.J."/>
            <person name="Aken B."/>
            <person name="Amemiya C.T."/>
            <person name="Chang J.L."/>
            <person name="Duke S."/>
            <person name="Garber M."/>
            <person name="Gentles A.J."/>
            <person name="Goodstadt L."/>
            <person name="Heger A."/>
            <person name="Jurka J."/>
            <person name="Kamal M."/>
            <person name="Mauceli E."/>
            <person name="Searle S.M."/>
            <person name="Sharpe T."/>
            <person name="Baker M.L."/>
            <person name="Batzer M.A."/>
            <person name="Benos P.V."/>
            <person name="Belov K."/>
            <person name="Clamp M."/>
            <person name="Cook A."/>
            <person name="Cuff J."/>
            <person name="Das R."/>
            <person name="Davidow L."/>
            <person name="Deakin J.E."/>
            <person name="Fazzari M.J."/>
            <person name="Glass J.L."/>
            <person name="Grabherr M."/>
            <person name="Greally J.M."/>
            <person name="Gu W."/>
            <person name="Hore T.A."/>
            <person name="Huttley G.A."/>
            <person name="Kleber M."/>
            <person name="Jirtle R.L."/>
            <person name="Koina E."/>
            <person name="Lee J.T."/>
            <person name="Mahony S."/>
            <person name="Marra M.A."/>
            <person name="Miller R.D."/>
            <person name="Nicholls R.D."/>
            <person name="Oda M."/>
            <person name="Papenfuss A.T."/>
            <person name="Parra Z.E."/>
            <person name="Pollock D.D."/>
            <person name="Ray D.A."/>
            <person name="Schein J.E."/>
            <person name="Speed T.P."/>
            <person name="Thompson K."/>
            <person name="VandeBerg J.L."/>
            <person name="Wade C.M."/>
            <person name="Walker J.A."/>
            <person name="Waters P.D."/>
            <person name="Webber C."/>
            <person name="Weidman J.R."/>
            <person name="Xie X."/>
            <person name="Zody M.C."/>
            <person name="Baldwin J."/>
            <person name="Abdouelleil A."/>
            <person name="Abdulkadir J."/>
            <person name="Abebe A."/>
            <person name="Abera B."/>
            <person name="Abreu J."/>
            <person name="Acer S.C."/>
            <person name="Aftuck L."/>
            <person name="Alexander A."/>
            <person name="An P."/>
            <person name="Anderson E."/>
            <person name="Anderson S."/>
            <person name="Arachi H."/>
            <person name="Azer M."/>
            <person name="Bachantsang P."/>
            <person name="Barry A."/>
            <person name="Bayul T."/>
            <person name="Berlin A."/>
            <person name="Bessette D."/>
            <person name="Bloom T."/>
            <person name="Bloom T."/>
            <person name="Boguslavskiy L."/>
            <person name="Bonnet C."/>
            <person name="Boukhgalter B."/>
            <person name="Bourzgui I."/>
            <person name="Brown A."/>
            <person name="Cahill P."/>
            <person name="Channer S."/>
            <person name="Cheshatsang Y."/>
            <person name="Chuda L."/>
            <person name="Citroen M."/>
            <person name="Collymore A."/>
            <person name="Cooke P."/>
            <person name="Costello M."/>
            <person name="D'Aco K."/>
            <person name="Daza R."/>
            <person name="De Haan G."/>
            <person name="DeGray S."/>
            <person name="DeMaso C."/>
            <person name="Dhargay N."/>
            <person name="Dooley K."/>
            <person name="Dooley E."/>
            <person name="Doricent M."/>
            <person name="Dorje P."/>
            <person name="Dorjee K."/>
            <person name="Dupes A."/>
            <person name="Elong R."/>
            <person name="Falk J."/>
            <person name="Farina A."/>
            <person name="Faro S."/>
            <person name="Ferguson D."/>
            <person name="Fisher S."/>
            <person name="Foley C.D."/>
            <person name="Franke A."/>
            <person name="Friedrich D."/>
            <person name="Gadbois L."/>
            <person name="Gearin G."/>
            <person name="Gearin C.R."/>
            <person name="Giannoukos G."/>
            <person name="Goode T."/>
            <person name="Graham J."/>
            <person name="Grandbois E."/>
            <person name="Grewal S."/>
            <person name="Gyaltsen K."/>
            <person name="Hafez N."/>
            <person name="Hagos B."/>
            <person name="Hall J."/>
            <person name="Henson C."/>
            <person name="Hollinger A."/>
            <person name="Honan T."/>
            <person name="Huard M.D."/>
            <person name="Hughes L."/>
            <person name="Hurhula B."/>
            <person name="Husby M.E."/>
            <person name="Kamat A."/>
            <person name="Kanga B."/>
            <person name="Kashin S."/>
            <person name="Khazanovich D."/>
            <person name="Kisner P."/>
            <person name="Lance K."/>
            <person name="Lara M."/>
            <person name="Lee W."/>
            <person name="Lennon N."/>
            <person name="Letendre F."/>
            <person name="LeVine R."/>
            <person name="Lipovsky A."/>
            <person name="Liu X."/>
            <person name="Liu J."/>
            <person name="Liu S."/>
            <person name="Lokyitsang T."/>
            <person name="Lokyitsang Y."/>
            <person name="Lubonja R."/>
            <person name="Lui A."/>
            <person name="MacDonald P."/>
            <person name="Magnisalis V."/>
            <person name="Maru K."/>
            <person name="Matthews C."/>
            <person name="McCusker W."/>
            <person name="McDonough S."/>
            <person name="Mehta T."/>
            <person name="Meldrim J."/>
            <person name="Meneus L."/>
            <person name="Mihai O."/>
            <person name="Mihalev A."/>
            <person name="Mihova T."/>
            <person name="Mittelman R."/>
            <person name="Mlenga V."/>
            <person name="Montmayeur A."/>
            <person name="Mulrain L."/>
            <person name="Navidi A."/>
            <person name="Naylor J."/>
            <person name="Negash T."/>
            <person name="Nguyen T."/>
            <person name="Nguyen N."/>
            <person name="Nicol R."/>
            <person name="Norbu C."/>
            <person name="Norbu N."/>
            <person name="Novod N."/>
            <person name="O'Neill B."/>
            <person name="Osman S."/>
            <person name="Markiewicz E."/>
            <person name="Oyono O.L."/>
            <person name="Patti C."/>
            <person name="Phunkhang P."/>
            <person name="Pierre F."/>
            <person name="Priest M."/>
            <person name="Raghuraman S."/>
            <person name="Rege F."/>
            <person name="Reyes R."/>
            <person name="Rise C."/>
            <person name="Rogov P."/>
            <person name="Ross K."/>
            <person name="Ryan E."/>
            <person name="Settipalli S."/>
            <person name="Shea T."/>
            <person name="Sherpa N."/>
            <person name="Shi L."/>
            <person name="Shih D."/>
            <person name="Sparrow T."/>
            <person name="Spaulding J."/>
            <person name="Stalker J."/>
            <person name="Stange-Thomann N."/>
            <person name="Stavropoulos S."/>
            <person name="Stone C."/>
            <person name="Strader C."/>
            <person name="Tesfaye S."/>
            <person name="Thomson T."/>
            <person name="Thoulutsang Y."/>
            <person name="Thoulutsang D."/>
            <person name="Topham K."/>
            <person name="Topping I."/>
            <person name="Tsamla T."/>
            <person name="Vassiliev H."/>
            <person name="Vo A."/>
            <person name="Wangchuk T."/>
            <person name="Wangdi T."/>
            <person name="Weiand M."/>
            <person name="Wilkinson J."/>
            <person name="Wilson A."/>
            <person name="Yadav S."/>
            <person name="Young G."/>
            <person name="Yu Q."/>
            <person name="Zembek L."/>
            <person name="Zhong D."/>
            <person name="Zimmer A."/>
            <person name="Zwirko Z."/>
            <person name="Jaffe D.B."/>
            <person name="Alvarez P."/>
            <person name="Brockman W."/>
            <person name="Butler J."/>
            <person name="Chin C."/>
            <person name="Gnerre S."/>
            <person name="MacCallum I."/>
            <person name="Graves J.A."/>
            <person name="Ponting C.P."/>
            <person name="Breen M."/>
            <person name="Samollow P.B."/>
            <person name="Lander E.S."/>
            <person name="Lindblad-Toh K."/>
        </authorList>
    </citation>
    <scope>NUCLEOTIDE SEQUENCE [LARGE SCALE GENOMIC DNA]</scope>
</reference>
<dbReference type="Bgee" id="ENSMODG00000016915">
    <property type="expression patterns" value="Expressed in skeletal muscle tissue and 19 other cell types or tissues"/>
</dbReference>
<dbReference type="EC" id="3.1.3.16" evidence="6"/>
<keyword evidence="7" id="KW-1003">Cell membrane</keyword>
<dbReference type="GO" id="GO:1903076">
    <property type="term" value="P:regulation of protein localization to plasma membrane"/>
    <property type="evidence" value="ECO:0007669"/>
    <property type="project" value="Ensembl"/>
</dbReference>
<keyword evidence="28" id="KW-1185">Reference proteome</keyword>
<evidence type="ECO:0000256" key="7">
    <source>
        <dbReference type="ARBA" id="ARBA00022475"/>
    </source>
</evidence>
<dbReference type="SMART" id="SM00195">
    <property type="entry name" value="DSPc"/>
    <property type="match status" value="1"/>
</dbReference>
<dbReference type="SUPFAM" id="SSF49452">
    <property type="entry name" value="Starch-binding domain-like"/>
    <property type="match status" value="1"/>
</dbReference>
<organism evidence="27 28">
    <name type="scientific">Monodelphis domestica</name>
    <name type="common">Gray short-tailed opossum</name>
    <dbReference type="NCBI Taxonomy" id="13616"/>
    <lineage>
        <taxon>Eukaryota</taxon>
        <taxon>Metazoa</taxon>
        <taxon>Chordata</taxon>
        <taxon>Craniata</taxon>
        <taxon>Vertebrata</taxon>
        <taxon>Euteleostomi</taxon>
        <taxon>Mammalia</taxon>
        <taxon>Metatheria</taxon>
        <taxon>Didelphimorphia</taxon>
        <taxon>Didelphidae</taxon>
        <taxon>Monodelphis</taxon>
    </lineage>
</organism>
<dbReference type="GO" id="GO:0042306">
    <property type="term" value="P:regulation of protein import into nucleus"/>
    <property type="evidence" value="ECO:0007669"/>
    <property type="project" value="Ensembl"/>
</dbReference>
<keyword evidence="16" id="KW-0472">Membrane</keyword>
<evidence type="ECO:0000256" key="10">
    <source>
        <dbReference type="ARBA" id="ARBA00022600"/>
    </source>
</evidence>
<comment type="subcellular location">
    <subcellularLocation>
        <location evidence="1">Cell membrane</location>
    </subcellularLocation>
    <subcellularLocation>
        <location evidence="3">Cytoplasm</location>
    </subcellularLocation>
    <subcellularLocation>
        <location evidence="2">Endoplasmic reticulum membrane</location>
        <topology evidence="2">Peripheral membrane protein</topology>
        <orientation evidence="2">Cytoplasmic side</orientation>
    </subcellularLocation>
</comment>
<dbReference type="InterPro" id="IPR029021">
    <property type="entry name" value="Prot-tyrosine_phosphatase-like"/>
</dbReference>
<dbReference type="OrthoDB" id="9443337at2759"/>
<dbReference type="FunFam" id="3.90.190.10:FF:000054">
    <property type="entry name" value="laforin isoform X1"/>
    <property type="match status" value="1"/>
</dbReference>
<dbReference type="InterPro" id="IPR020422">
    <property type="entry name" value="TYR_PHOSPHATASE_DUAL_dom"/>
</dbReference>
<dbReference type="GO" id="GO:0007005">
    <property type="term" value="P:mitochondrion organization"/>
    <property type="evidence" value="ECO:0007669"/>
    <property type="project" value="Ensembl"/>
</dbReference>
<evidence type="ECO:0000256" key="16">
    <source>
        <dbReference type="ARBA" id="ARBA00023136"/>
    </source>
</evidence>
<gene>
    <name evidence="27" type="primary">EPM2A</name>
</gene>
<dbReference type="OMA" id="EMRHTTN"/>
<dbReference type="PROSITE" id="PS51166">
    <property type="entry name" value="CBM20"/>
    <property type="match status" value="1"/>
</dbReference>
<dbReference type="GO" id="GO:0046835">
    <property type="term" value="P:carbohydrate phosphorylation"/>
    <property type="evidence" value="ECO:0007669"/>
    <property type="project" value="Ensembl"/>
</dbReference>
<dbReference type="GO" id="GO:0000045">
    <property type="term" value="P:autophagosome assembly"/>
    <property type="evidence" value="ECO:0007669"/>
    <property type="project" value="Ensembl"/>
</dbReference>
<evidence type="ECO:0000256" key="11">
    <source>
        <dbReference type="ARBA" id="ARBA00022801"/>
    </source>
</evidence>
<evidence type="ECO:0000256" key="20">
    <source>
        <dbReference type="ARBA" id="ARBA00072874"/>
    </source>
</evidence>
<dbReference type="GO" id="GO:0004373">
    <property type="term" value="F:alpha-1,4-glucan glucosyltransferase (UDP-glucose donor) activity"/>
    <property type="evidence" value="ECO:0007669"/>
    <property type="project" value="Ensembl"/>
</dbReference>
<name>F6VNA2_MONDO</name>
<comment type="similarity">
    <text evidence="4">Belongs to the protein-tyrosine phosphatase family.</text>
</comment>
<dbReference type="GO" id="GO:0005829">
    <property type="term" value="C:cytosol"/>
    <property type="evidence" value="ECO:0007669"/>
    <property type="project" value="Ensembl"/>
</dbReference>
<feature type="domain" description="Tyrosine specific protein phosphatases" evidence="25">
    <location>
        <begin position="277"/>
        <end position="331"/>
    </location>
</feature>
<comment type="catalytic activity">
    <reaction evidence="19">
        <text>O-phospho-L-threonyl-[protein] + H2O = L-threonyl-[protein] + phosphate</text>
        <dbReference type="Rhea" id="RHEA:47004"/>
        <dbReference type="Rhea" id="RHEA-COMP:11060"/>
        <dbReference type="Rhea" id="RHEA-COMP:11605"/>
        <dbReference type="ChEBI" id="CHEBI:15377"/>
        <dbReference type="ChEBI" id="CHEBI:30013"/>
        <dbReference type="ChEBI" id="CHEBI:43474"/>
        <dbReference type="ChEBI" id="CHEBI:61977"/>
        <dbReference type="EC" id="3.1.3.16"/>
    </reaction>
</comment>
<dbReference type="GO" id="GO:0043204">
    <property type="term" value="C:perikaryon"/>
    <property type="evidence" value="ECO:0007669"/>
    <property type="project" value="Ensembl"/>
</dbReference>
<dbReference type="GO" id="GO:0098556">
    <property type="term" value="C:cytoplasmic side of rough endoplasmic reticulum membrane"/>
    <property type="evidence" value="ECO:0007669"/>
    <property type="project" value="Ensembl"/>
</dbReference>
<dbReference type="CDD" id="cd14526">
    <property type="entry name" value="DSP_laforin-like"/>
    <property type="match status" value="1"/>
</dbReference>
<keyword evidence="15" id="KW-0072">Autophagy</keyword>
<dbReference type="InterPro" id="IPR013783">
    <property type="entry name" value="Ig-like_fold"/>
</dbReference>
<evidence type="ECO:0000256" key="2">
    <source>
        <dbReference type="ARBA" id="ARBA00004397"/>
    </source>
</evidence>
<dbReference type="GO" id="GO:0015813">
    <property type="term" value="P:L-glutamate transmembrane transport"/>
    <property type="evidence" value="ECO:0007669"/>
    <property type="project" value="Ensembl"/>
</dbReference>
<feature type="compositionally biased region" description="Low complexity" evidence="23">
    <location>
        <begin position="79"/>
        <end position="97"/>
    </location>
</feature>
<dbReference type="GO" id="GO:0005978">
    <property type="term" value="P:glycogen biosynthetic process"/>
    <property type="evidence" value="ECO:0007669"/>
    <property type="project" value="Ensembl"/>
</dbReference>
<evidence type="ECO:0000256" key="13">
    <source>
        <dbReference type="ARBA" id="ARBA00022843"/>
    </source>
</evidence>
<keyword evidence="10" id="KW-0321">Glycogen metabolism</keyword>
<dbReference type="InterPro" id="IPR045204">
    <property type="entry name" value="DSP_laforin-like"/>
</dbReference>
<dbReference type="FunFam" id="2.60.40.10:FF:001039">
    <property type="entry name" value="laforin isoform X1"/>
    <property type="match status" value="1"/>
</dbReference>
<evidence type="ECO:0000256" key="12">
    <source>
        <dbReference type="ARBA" id="ARBA00022824"/>
    </source>
</evidence>
<evidence type="ECO:0000259" key="26">
    <source>
        <dbReference type="PROSITE" id="PS51166"/>
    </source>
</evidence>
<dbReference type="AlphaFoldDB" id="F6VNA2"/>
<feature type="domain" description="CBM20" evidence="26">
    <location>
        <begin position="1"/>
        <end position="144"/>
    </location>
</feature>
<dbReference type="GO" id="GO:0016239">
    <property type="term" value="P:positive regulation of macroautophagy"/>
    <property type="evidence" value="ECO:0007669"/>
    <property type="project" value="Ensembl"/>
</dbReference>
<evidence type="ECO:0000256" key="23">
    <source>
        <dbReference type="SAM" id="MobiDB-lite"/>
    </source>
</evidence>
<dbReference type="SMART" id="SM01065">
    <property type="entry name" value="CBM_2"/>
    <property type="match status" value="1"/>
</dbReference>
<keyword evidence="17" id="KW-0119">Carbohydrate metabolism</keyword>
<evidence type="ECO:0000256" key="19">
    <source>
        <dbReference type="ARBA" id="ARBA00048336"/>
    </source>
</evidence>
<dbReference type="GO" id="GO:0005737">
    <property type="term" value="C:cytoplasm"/>
    <property type="evidence" value="ECO:0000318"/>
    <property type="project" value="GO_Central"/>
</dbReference>
<dbReference type="GeneID" id="100031908"/>
<evidence type="ECO:0000256" key="14">
    <source>
        <dbReference type="ARBA" id="ARBA00022912"/>
    </source>
</evidence>
<dbReference type="GO" id="GO:0016055">
    <property type="term" value="P:Wnt signaling pathway"/>
    <property type="evidence" value="ECO:0007669"/>
    <property type="project" value="Ensembl"/>
</dbReference>
<dbReference type="InterPro" id="IPR042942">
    <property type="entry name" value="Laforin"/>
</dbReference>
<evidence type="ECO:0000256" key="18">
    <source>
        <dbReference type="ARBA" id="ARBA00047761"/>
    </source>
</evidence>
<feature type="compositionally biased region" description="Basic and acidic residues" evidence="23">
    <location>
        <begin position="347"/>
        <end position="356"/>
    </location>
</feature>
<dbReference type="InterPro" id="IPR016130">
    <property type="entry name" value="Tyr_Pase_AS"/>
</dbReference>
<dbReference type="eggNOG" id="KOG1716">
    <property type="taxonomic scope" value="Eukaryota"/>
</dbReference>
<evidence type="ECO:0000313" key="27">
    <source>
        <dbReference type="Ensembl" id="ENSMODP00000021105.5"/>
    </source>
</evidence>
<keyword evidence="12" id="KW-0256">Endoplasmic reticulum</keyword>
<dbReference type="PROSITE" id="PS50056">
    <property type="entry name" value="TYR_PHOSPHATASE_2"/>
    <property type="match status" value="1"/>
</dbReference>
<dbReference type="GO" id="GO:0030425">
    <property type="term" value="C:dendrite"/>
    <property type="evidence" value="ECO:0007669"/>
    <property type="project" value="Ensembl"/>
</dbReference>
<evidence type="ECO:0000256" key="3">
    <source>
        <dbReference type="ARBA" id="ARBA00004496"/>
    </source>
</evidence>
<dbReference type="EC" id="3.1.3.48" evidence="5"/>
<dbReference type="InterPro" id="IPR002044">
    <property type="entry name" value="CBM20"/>
</dbReference>
<evidence type="ECO:0000259" key="24">
    <source>
        <dbReference type="PROSITE" id="PS50054"/>
    </source>
</evidence>
<evidence type="ECO:0000313" key="28">
    <source>
        <dbReference type="Proteomes" id="UP000002280"/>
    </source>
</evidence>
<dbReference type="GO" id="GO:0031396">
    <property type="term" value="P:regulation of protein ubiquitination"/>
    <property type="evidence" value="ECO:0007669"/>
    <property type="project" value="Ensembl"/>
</dbReference>
<evidence type="ECO:0000256" key="6">
    <source>
        <dbReference type="ARBA" id="ARBA00013081"/>
    </source>
</evidence>
<dbReference type="SUPFAM" id="SSF52799">
    <property type="entry name" value="(Phosphotyrosine protein) phosphatases II"/>
    <property type="match status" value="1"/>
</dbReference>
<keyword evidence="14" id="KW-0904">Protein phosphatase</keyword>
<dbReference type="GO" id="GO:0061136">
    <property type="term" value="P:regulation of proteasomal protein catabolic process"/>
    <property type="evidence" value="ECO:0007669"/>
    <property type="project" value="Ensembl"/>
</dbReference>
<dbReference type="InterPro" id="IPR013784">
    <property type="entry name" value="Carb-bd-like_fold"/>
</dbReference>
<dbReference type="GO" id="GO:2001069">
    <property type="term" value="F:glycogen binding"/>
    <property type="evidence" value="ECO:0007669"/>
    <property type="project" value="Ensembl"/>
</dbReference>
<evidence type="ECO:0000259" key="25">
    <source>
        <dbReference type="PROSITE" id="PS50056"/>
    </source>
</evidence>
<evidence type="ECO:0000256" key="1">
    <source>
        <dbReference type="ARBA" id="ARBA00004236"/>
    </source>
</evidence>
<evidence type="ECO:0000256" key="15">
    <source>
        <dbReference type="ARBA" id="ARBA00023006"/>
    </source>
</evidence>
<evidence type="ECO:0000256" key="4">
    <source>
        <dbReference type="ARBA" id="ARBA00009580"/>
    </source>
</evidence>
<accession>F6VNA2</accession>
<dbReference type="GO" id="GO:0001558">
    <property type="term" value="P:regulation of cell growth"/>
    <property type="evidence" value="ECO:0007669"/>
    <property type="project" value="Ensembl"/>
</dbReference>
<dbReference type="Ensembl" id="ENSMODT00000021477.5">
    <property type="protein sequence ID" value="ENSMODP00000021105.5"/>
    <property type="gene ID" value="ENSMODG00000016915.5"/>
</dbReference>
<dbReference type="CTD" id="7957"/>
<reference evidence="27" key="2">
    <citation type="submission" date="2025-08" db="UniProtKB">
        <authorList>
            <consortium name="Ensembl"/>
        </authorList>
    </citation>
    <scope>IDENTIFICATION</scope>
</reference>
<feature type="region of interest" description="Disordered" evidence="23">
    <location>
        <begin position="75"/>
        <end position="97"/>
    </location>
</feature>
<dbReference type="STRING" id="13616.ENSMODP00000021105"/>
<dbReference type="GO" id="GO:0042803">
    <property type="term" value="F:protein homodimerization activity"/>
    <property type="evidence" value="ECO:0007669"/>
    <property type="project" value="Ensembl"/>
</dbReference>
<feature type="domain" description="Tyrosine-protein phosphatase" evidence="24">
    <location>
        <begin position="176"/>
        <end position="343"/>
    </location>
</feature>
<dbReference type="GO" id="GO:0005634">
    <property type="term" value="C:nucleus"/>
    <property type="evidence" value="ECO:0000318"/>
    <property type="project" value="GO_Central"/>
</dbReference>
<dbReference type="HOGENOM" id="CLU_076792_0_0_1"/>
<dbReference type="InterPro" id="IPR000387">
    <property type="entry name" value="Tyr_Pase_dom"/>
</dbReference>
<dbReference type="GO" id="GO:2001070">
    <property type="term" value="F:starch binding"/>
    <property type="evidence" value="ECO:0007669"/>
    <property type="project" value="Ensembl"/>
</dbReference>
<dbReference type="GeneTree" id="ENSGT00390000010101"/>
<evidence type="ECO:0000256" key="22">
    <source>
        <dbReference type="ARBA" id="ARBA00079627"/>
    </source>
</evidence>
<keyword evidence="8" id="KW-0963">Cytoplasm</keyword>
<dbReference type="GO" id="GO:0046959">
    <property type="term" value="P:habituation"/>
    <property type="evidence" value="ECO:0007669"/>
    <property type="project" value="Ensembl"/>
</dbReference>
<dbReference type="GO" id="GO:0006816">
    <property type="term" value="P:calcium ion transport"/>
    <property type="evidence" value="ECO:0007669"/>
    <property type="project" value="Ensembl"/>
</dbReference>
<dbReference type="Gene3D" id="2.60.40.10">
    <property type="entry name" value="Immunoglobulins"/>
    <property type="match status" value="1"/>
</dbReference>
<dbReference type="GO" id="GO:0004722">
    <property type="term" value="F:protein serine/threonine phosphatase activity"/>
    <property type="evidence" value="ECO:0007669"/>
    <property type="project" value="UniProtKB-EC"/>
</dbReference>
<dbReference type="PROSITE" id="PS50054">
    <property type="entry name" value="TYR_PHOSPHATASE_DUAL"/>
    <property type="match status" value="1"/>
</dbReference>
<dbReference type="Pfam" id="PF00782">
    <property type="entry name" value="DSPc"/>
    <property type="match status" value="1"/>
</dbReference>
<dbReference type="GO" id="GO:0010629">
    <property type="term" value="P:negative regulation of gene expression"/>
    <property type="evidence" value="ECO:0007669"/>
    <property type="project" value="Ensembl"/>
</dbReference>
<dbReference type="GO" id="GO:0005886">
    <property type="term" value="C:plasma membrane"/>
    <property type="evidence" value="ECO:0007669"/>
    <property type="project" value="UniProtKB-SubCell"/>
</dbReference>
<evidence type="ECO:0000256" key="9">
    <source>
        <dbReference type="ARBA" id="ARBA00022553"/>
    </source>
</evidence>
<dbReference type="GO" id="GO:0004725">
    <property type="term" value="F:protein tyrosine phosphatase activity"/>
    <property type="evidence" value="ECO:0000318"/>
    <property type="project" value="GO_Central"/>
</dbReference>
<keyword evidence="9" id="KW-0597">Phosphoprotein</keyword>
<dbReference type="KEGG" id="mdo:100031908"/>
<dbReference type="PANTHER" id="PTHR46864:SF1">
    <property type="entry name" value="LAFORIN"/>
    <property type="match status" value="1"/>
</dbReference>